<protein>
    <submittedName>
        <fullName evidence="1">Uncharacterized protein</fullName>
    </submittedName>
</protein>
<comment type="caution">
    <text evidence="1">The sequence shown here is derived from an EMBL/GenBank/DDBJ whole genome shotgun (WGS) entry which is preliminary data.</text>
</comment>
<evidence type="ECO:0000313" key="1">
    <source>
        <dbReference type="EMBL" id="KAH7843012.1"/>
    </source>
</evidence>
<proteinExistence type="predicted"/>
<gene>
    <name evidence="1" type="ORF">Vadar_011778</name>
</gene>
<evidence type="ECO:0000313" key="2">
    <source>
        <dbReference type="Proteomes" id="UP000828048"/>
    </source>
</evidence>
<reference evidence="1 2" key="1">
    <citation type="journal article" date="2021" name="Hortic Res">
        <title>High-quality reference genome and annotation aids understanding of berry development for evergreen blueberry (Vaccinium darrowii).</title>
        <authorList>
            <person name="Yu J."/>
            <person name="Hulse-Kemp A.M."/>
            <person name="Babiker E."/>
            <person name="Staton M."/>
        </authorList>
    </citation>
    <scope>NUCLEOTIDE SEQUENCE [LARGE SCALE GENOMIC DNA]</scope>
    <source>
        <strain evidence="2">cv. NJ 8807/NJ 8810</strain>
        <tissue evidence="1">Young leaf</tissue>
    </source>
</reference>
<organism evidence="1 2">
    <name type="scientific">Vaccinium darrowii</name>
    <dbReference type="NCBI Taxonomy" id="229202"/>
    <lineage>
        <taxon>Eukaryota</taxon>
        <taxon>Viridiplantae</taxon>
        <taxon>Streptophyta</taxon>
        <taxon>Embryophyta</taxon>
        <taxon>Tracheophyta</taxon>
        <taxon>Spermatophyta</taxon>
        <taxon>Magnoliopsida</taxon>
        <taxon>eudicotyledons</taxon>
        <taxon>Gunneridae</taxon>
        <taxon>Pentapetalae</taxon>
        <taxon>asterids</taxon>
        <taxon>Ericales</taxon>
        <taxon>Ericaceae</taxon>
        <taxon>Vaccinioideae</taxon>
        <taxon>Vaccinieae</taxon>
        <taxon>Vaccinium</taxon>
    </lineage>
</organism>
<dbReference type="EMBL" id="CM037151">
    <property type="protein sequence ID" value="KAH7843012.1"/>
    <property type="molecule type" value="Genomic_DNA"/>
</dbReference>
<name>A0ACB7XQ98_9ERIC</name>
<accession>A0ACB7XQ98</accession>
<sequence>MMMVEADVAFLIAGSQTRGTVVSPLGRWTRGADRTPNVTSVKDHLNNLRLWTPDENVLRALEGTCFHNLAQLHKHPYKFTHNNALLSAIISCYNKENRLFEFGGNRVLFGLEDVLYMIGLPVDGEAVNGLDGEDYPETCTKYLGKNGKDIEQYAATLRDLRPDQLVTNQRTGDYKARNTQMNQYVSQVIALQEEFKHVAFEQIDREYNAHVDALASLSSVCADLSSNQTILLGEIATPDFDPSL</sequence>
<keyword evidence="2" id="KW-1185">Reference proteome</keyword>
<dbReference type="Proteomes" id="UP000828048">
    <property type="component" value="Chromosome 1"/>
</dbReference>